<name>A0ABV8S1G3_9BURK</name>
<organism evidence="8 9">
    <name type="scientific">Castellaniella hirudinis</name>
    <dbReference type="NCBI Taxonomy" id="1144617"/>
    <lineage>
        <taxon>Bacteria</taxon>
        <taxon>Pseudomonadati</taxon>
        <taxon>Pseudomonadota</taxon>
        <taxon>Betaproteobacteria</taxon>
        <taxon>Burkholderiales</taxon>
        <taxon>Alcaligenaceae</taxon>
        <taxon>Castellaniella</taxon>
    </lineage>
</organism>
<evidence type="ECO:0000256" key="4">
    <source>
        <dbReference type="ARBA" id="ARBA00022989"/>
    </source>
</evidence>
<comment type="caution">
    <text evidence="8">The sequence shown here is derived from an EMBL/GenBank/DDBJ whole genome shotgun (WGS) entry which is preliminary data.</text>
</comment>
<feature type="transmembrane region" description="Helical" evidence="6">
    <location>
        <begin position="130"/>
        <end position="149"/>
    </location>
</feature>
<dbReference type="RefSeq" id="WP_376813464.1">
    <property type="nucleotide sequence ID" value="NZ_JBHSDY010000007.1"/>
</dbReference>
<feature type="transmembrane region" description="Helical" evidence="6">
    <location>
        <begin position="363"/>
        <end position="388"/>
    </location>
</feature>
<keyword evidence="4 6" id="KW-1133">Transmembrane helix</keyword>
<dbReference type="PANTHER" id="PTHR43495">
    <property type="entry name" value="GABA PERMEASE"/>
    <property type="match status" value="1"/>
</dbReference>
<reference evidence="9" key="1">
    <citation type="journal article" date="2019" name="Int. J. Syst. Evol. Microbiol.">
        <title>The Global Catalogue of Microorganisms (GCM) 10K type strain sequencing project: providing services to taxonomists for standard genome sequencing and annotation.</title>
        <authorList>
            <consortium name="The Broad Institute Genomics Platform"/>
            <consortium name="The Broad Institute Genome Sequencing Center for Infectious Disease"/>
            <person name="Wu L."/>
            <person name="Ma J."/>
        </authorList>
    </citation>
    <scope>NUCLEOTIDE SEQUENCE [LARGE SCALE GENOMIC DNA]</scope>
    <source>
        <strain evidence="9">CGMCC 1.19029</strain>
    </source>
</reference>
<comment type="subcellular location">
    <subcellularLocation>
        <location evidence="1">Membrane</location>
        <topology evidence="1">Multi-pass membrane protein</topology>
    </subcellularLocation>
</comment>
<proteinExistence type="predicted"/>
<feature type="transmembrane region" description="Helical" evidence="6">
    <location>
        <begin position="52"/>
        <end position="75"/>
    </location>
</feature>
<evidence type="ECO:0000256" key="2">
    <source>
        <dbReference type="ARBA" id="ARBA00022448"/>
    </source>
</evidence>
<dbReference type="InterPro" id="IPR004840">
    <property type="entry name" value="Amino_acid_permease_CS"/>
</dbReference>
<gene>
    <name evidence="8" type="ORF">ACFO0J_12755</name>
</gene>
<feature type="transmembrane region" description="Helical" evidence="6">
    <location>
        <begin position="161"/>
        <end position="181"/>
    </location>
</feature>
<dbReference type="PIRSF" id="PIRSF006060">
    <property type="entry name" value="AA_transporter"/>
    <property type="match status" value="1"/>
</dbReference>
<evidence type="ECO:0000256" key="1">
    <source>
        <dbReference type="ARBA" id="ARBA00004141"/>
    </source>
</evidence>
<evidence type="ECO:0000256" key="6">
    <source>
        <dbReference type="SAM" id="Phobius"/>
    </source>
</evidence>
<accession>A0ABV8S1G3</accession>
<keyword evidence="5 6" id="KW-0472">Membrane</keyword>
<dbReference type="Proteomes" id="UP001595756">
    <property type="component" value="Unassembled WGS sequence"/>
</dbReference>
<evidence type="ECO:0000256" key="5">
    <source>
        <dbReference type="ARBA" id="ARBA00023136"/>
    </source>
</evidence>
<feature type="transmembrane region" description="Helical" evidence="6">
    <location>
        <begin position="244"/>
        <end position="264"/>
    </location>
</feature>
<keyword evidence="3 6" id="KW-0812">Transmembrane</keyword>
<evidence type="ECO:0000256" key="3">
    <source>
        <dbReference type="ARBA" id="ARBA00022692"/>
    </source>
</evidence>
<dbReference type="PANTHER" id="PTHR43495:SF5">
    <property type="entry name" value="GAMMA-AMINOBUTYRIC ACID PERMEASE"/>
    <property type="match status" value="1"/>
</dbReference>
<feature type="domain" description="Amino acid permease/ SLC12A" evidence="7">
    <location>
        <begin position="23"/>
        <end position="431"/>
    </location>
</feature>
<dbReference type="EMBL" id="JBHSDY010000007">
    <property type="protein sequence ID" value="MFC4298915.1"/>
    <property type="molecule type" value="Genomic_DNA"/>
</dbReference>
<protein>
    <submittedName>
        <fullName evidence="8">Amino acid permease</fullName>
    </submittedName>
</protein>
<feature type="transmembrane region" description="Helical" evidence="6">
    <location>
        <begin position="284"/>
        <end position="310"/>
    </location>
</feature>
<dbReference type="Gene3D" id="1.20.1740.10">
    <property type="entry name" value="Amino acid/polyamine transporter I"/>
    <property type="match status" value="1"/>
</dbReference>
<keyword evidence="2" id="KW-0813">Transport</keyword>
<feature type="transmembrane region" description="Helical" evidence="6">
    <location>
        <begin position="408"/>
        <end position="427"/>
    </location>
</feature>
<sequence length="469" mass="49992">MDGFDKIQSREAGLHKKLTARQMSMIAIGGAIGTGLFLGSKFAIGFAGPGVVVSYVIGGLIALLLMGCLAEMTVAHSTSGSFGAYAEHYVSPMAGFLVRYCYWSSIVLAVGTEVTAVAEYMKFWFPDVAAWIWIVGFSAVLIGVNAYSVKAFGSVEYWFSATKVFAIVAFIILAAGVLVGGRETVSVAENLTGQGGFMPNGWGGVWTGVIISIFSYFSIEMIAVAAGEAEHPEQAVRQAFKATVARLVIFYLLSLSLIVMLVPWKTLVADGTTSPFVTVMQAVGIPYADSILNFIVIIAALSAMNSMLYISTRMLFSLSRAGDAPAGLGRIRRNGVPLNALAVSASGIAVAACVYVSDPGTAFPIMIALSMFGVLFTWGMIFFTHLFFRRRMAGQGTPLRFRMPGFPVGTLLGLTGIVAILLTTWFIDIFHATLVFGVPFLLMLLAVYGVRQLRRGDAGDAGTQANRAG</sequence>
<keyword evidence="9" id="KW-1185">Reference proteome</keyword>
<dbReference type="InterPro" id="IPR004841">
    <property type="entry name" value="AA-permease/SLC12A_dom"/>
</dbReference>
<feature type="transmembrane region" description="Helical" evidence="6">
    <location>
        <begin position="338"/>
        <end position="357"/>
    </location>
</feature>
<feature type="transmembrane region" description="Helical" evidence="6">
    <location>
        <begin position="25"/>
        <end position="46"/>
    </location>
</feature>
<evidence type="ECO:0000313" key="8">
    <source>
        <dbReference type="EMBL" id="MFC4298915.1"/>
    </source>
</evidence>
<feature type="transmembrane region" description="Helical" evidence="6">
    <location>
        <begin position="201"/>
        <end position="223"/>
    </location>
</feature>
<feature type="transmembrane region" description="Helical" evidence="6">
    <location>
        <begin position="96"/>
        <end position="118"/>
    </location>
</feature>
<dbReference type="PROSITE" id="PS00218">
    <property type="entry name" value="AMINO_ACID_PERMEASE_1"/>
    <property type="match status" value="1"/>
</dbReference>
<evidence type="ECO:0000259" key="7">
    <source>
        <dbReference type="Pfam" id="PF00324"/>
    </source>
</evidence>
<dbReference type="Pfam" id="PF00324">
    <property type="entry name" value="AA_permease"/>
    <property type="match status" value="1"/>
</dbReference>
<feature type="transmembrane region" description="Helical" evidence="6">
    <location>
        <begin position="433"/>
        <end position="450"/>
    </location>
</feature>
<evidence type="ECO:0000313" key="9">
    <source>
        <dbReference type="Proteomes" id="UP001595756"/>
    </source>
</evidence>